<accession>A0A5B0QSI0</accession>
<dbReference type="AlphaFoldDB" id="A0A5B0QSI0"/>
<sequence length="323" mass="35840">MVSSAAEEQARRMAKAHPYIGQLPSGDHSKHLVSGPPLPSQLAASSSHPFVGKHATGPDPSRRHFILNRVVPKMGPNQVKGHCSLTICGTTGSMGPALEEPGNRYRYYYYSVTRDWLNADLLFKALIMRGRGEAVVRIESHNLRTVVFKLWYPYQRTFSSNIDLGPGQSMRFGIPIGVGWPTKNAPELHFMGYKDELVPSVYNSQKGMQSNPLSLNVPHWQPPIKQHLPPTSASYNYHPVQSNHAGTELIRPFQNIQLKHMSTVPPPSMDLTNSLPGFASTFLESDQLVRTPGSSEEDHLGFVTPLTFEYLPSGSARDQADEE</sequence>
<evidence type="ECO:0000313" key="2">
    <source>
        <dbReference type="EMBL" id="KAA1116149.1"/>
    </source>
</evidence>
<feature type="region of interest" description="Disordered" evidence="1">
    <location>
        <begin position="20"/>
        <end position="62"/>
    </location>
</feature>
<evidence type="ECO:0000313" key="3">
    <source>
        <dbReference type="Proteomes" id="UP000324748"/>
    </source>
</evidence>
<name>A0A5B0QSI0_PUCGR</name>
<dbReference type="Proteomes" id="UP000324748">
    <property type="component" value="Unassembled WGS sequence"/>
</dbReference>
<dbReference type="EMBL" id="VSWC01000003">
    <property type="protein sequence ID" value="KAA1116149.1"/>
    <property type="molecule type" value="Genomic_DNA"/>
</dbReference>
<feature type="compositionally biased region" description="Low complexity" evidence="1">
    <location>
        <begin position="40"/>
        <end position="49"/>
    </location>
</feature>
<gene>
    <name evidence="2" type="ORF">PGT21_002323</name>
</gene>
<reference evidence="2 3" key="1">
    <citation type="submission" date="2019-05" db="EMBL/GenBank/DDBJ databases">
        <title>Emergence of the Ug99 lineage of the wheat stem rust pathogen through somatic hybridization.</title>
        <authorList>
            <person name="Li F."/>
            <person name="Upadhyaya N.M."/>
            <person name="Sperschneider J."/>
            <person name="Matny O."/>
            <person name="Nguyen-Phuc H."/>
            <person name="Mago R."/>
            <person name="Raley C."/>
            <person name="Miller M.E."/>
            <person name="Silverstein K.A.T."/>
            <person name="Henningsen E."/>
            <person name="Hirsch C.D."/>
            <person name="Visser B."/>
            <person name="Pretorius Z.A."/>
            <person name="Steffenson B.J."/>
            <person name="Schwessinger B."/>
            <person name="Dodds P.N."/>
            <person name="Figueroa M."/>
        </authorList>
    </citation>
    <scope>NUCLEOTIDE SEQUENCE [LARGE SCALE GENOMIC DNA]</scope>
    <source>
        <strain evidence="2">21-0</strain>
    </source>
</reference>
<comment type="caution">
    <text evidence="2">The sequence shown here is derived from an EMBL/GenBank/DDBJ whole genome shotgun (WGS) entry which is preliminary data.</text>
</comment>
<organism evidence="2 3">
    <name type="scientific">Puccinia graminis f. sp. tritici</name>
    <dbReference type="NCBI Taxonomy" id="56615"/>
    <lineage>
        <taxon>Eukaryota</taxon>
        <taxon>Fungi</taxon>
        <taxon>Dikarya</taxon>
        <taxon>Basidiomycota</taxon>
        <taxon>Pucciniomycotina</taxon>
        <taxon>Pucciniomycetes</taxon>
        <taxon>Pucciniales</taxon>
        <taxon>Pucciniaceae</taxon>
        <taxon>Puccinia</taxon>
    </lineage>
</organism>
<protein>
    <submittedName>
        <fullName evidence="2">Uncharacterized protein</fullName>
    </submittedName>
</protein>
<evidence type="ECO:0000256" key="1">
    <source>
        <dbReference type="SAM" id="MobiDB-lite"/>
    </source>
</evidence>
<proteinExistence type="predicted"/>
<keyword evidence="3" id="KW-1185">Reference proteome</keyword>